<reference evidence="1 2" key="1">
    <citation type="submission" date="2018-02" db="EMBL/GenBank/DDBJ databases">
        <title>Complete genome sequencing of Faecalibacterium prausnitzii strains isolated from the human gut.</title>
        <authorList>
            <person name="Fitzgerald B.C."/>
            <person name="Shkoporov A.N."/>
            <person name="Ross P.R."/>
            <person name="Hill C."/>
        </authorList>
    </citation>
    <scope>NUCLEOTIDE SEQUENCE [LARGE SCALE GENOMIC DNA]</scope>
    <source>
        <strain evidence="1 2">APC923/51-1</strain>
    </source>
</reference>
<name>A0A329UH37_9FIRM</name>
<dbReference type="EMBL" id="PRLD01000001">
    <property type="protein sequence ID" value="RAW60719.1"/>
    <property type="molecule type" value="Genomic_DNA"/>
</dbReference>
<organism evidence="1 2">
    <name type="scientific">Faecalibacterium prausnitzii</name>
    <dbReference type="NCBI Taxonomy" id="853"/>
    <lineage>
        <taxon>Bacteria</taxon>
        <taxon>Bacillati</taxon>
        <taxon>Bacillota</taxon>
        <taxon>Clostridia</taxon>
        <taxon>Eubacteriales</taxon>
        <taxon>Oscillospiraceae</taxon>
        <taxon>Faecalibacterium</taxon>
    </lineage>
</organism>
<evidence type="ECO:0000313" key="1">
    <source>
        <dbReference type="EMBL" id="RAW60719.1"/>
    </source>
</evidence>
<proteinExistence type="predicted"/>
<sequence length="120" mass="13664">MNIFKQMYTVRRYKGTSWDSGTSETTYSDMQLPLDVQAKTRRNQDDASGRSTTGVLTVYSDAQLLPTEPDKQTTGDRLLYMGQWYACKSSIYWGNTILKHWISEFEAVEGEKGENANDTS</sequence>
<comment type="caution">
    <text evidence="1">The sequence shown here is derived from an EMBL/GenBank/DDBJ whole genome shotgun (WGS) entry which is preliminary data.</text>
</comment>
<evidence type="ECO:0000313" key="2">
    <source>
        <dbReference type="Proteomes" id="UP000251281"/>
    </source>
</evidence>
<gene>
    <name evidence="1" type="ORF">C4N24_01020</name>
</gene>
<dbReference type="AlphaFoldDB" id="A0A329UH37"/>
<accession>A0A329UH37</accession>
<dbReference type="RefSeq" id="WP_112089943.1">
    <property type="nucleotide sequence ID" value="NZ_PRLD01000001.1"/>
</dbReference>
<dbReference type="Proteomes" id="UP000251281">
    <property type="component" value="Unassembled WGS sequence"/>
</dbReference>
<protein>
    <submittedName>
        <fullName evidence="1">Uncharacterized protein</fullName>
    </submittedName>
</protein>